<name>A0A0S3R647_PHAAN</name>
<proteinExistence type="predicted"/>
<gene>
    <name evidence="1" type="primary">Vigan.01G405100</name>
    <name evidence="1" type="ORF">VIGAN_01405100</name>
</gene>
<dbReference type="AlphaFoldDB" id="A0A0S3R647"/>
<dbReference type="OrthoDB" id="10585016at2759"/>
<evidence type="ECO:0000313" key="2">
    <source>
        <dbReference type="Proteomes" id="UP000291084"/>
    </source>
</evidence>
<evidence type="ECO:0000313" key="1">
    <source>
        <dbReference type="EMBL" id="BAT76092.1"/>
    </source>
</evidence>
<organism evidence="1 2">
    <name type="scientific">Vigna angularis var. angularis</name>
    <dbReference type="NCBI Taxonomy" id="157739"/>
    <lineage>
        <taxon>Eukaryota</taxon>
        <taxon>Viridiplantae</taxon>
        <taxon>Streptophyta</taxon>
        <taxon>Embryophyta</taxon>
        <taxon>Tracheophyta</taxon>
        <taxon>Spermatophyta</taxon>
        <taxon>Magnoliopsida</taxon>
        <taxon>eudicotyledons</taxon>
        <taxon>Gunneridae</taxon>
        <taxon>Pentapetalae</taxon>
        <taxon>rosids</taxon>
        <taxon>fabids</taxon>
        <taxon>Fabales</taxon>
        <taxon>Fabaceae</taxon>
        <taxon>Papilionoideae</taxon>
        <taxon>50 kb inversion clade</taxon>
        <taxon>NPAAA clade</taxon>
        <taxon>indigoferoid/millettioid clade</taxon>
        <taxon>Phaseoleae</taxon>
        <taxon>Vigna</taxon>
    </lineage>
</organism>
<sequence>MDSDIPYSVFSSNEERTIGIKGSISNLLVAKIFSISIAHADLPPLLHYATKALLHYLLHRILNEILIVLSFRKIPQIQRITVHIQTLLRMLQLPAVRLVPGSDEGVRRDAEVPRHVVGVDTLLTRETSPLFRISALILSMLSEDSPSRVMVPRITVFTNISLTTARFPMNEVIIYKFQMNRNRGRNETIMANILKTKL</sequence>
<keyword evidence="2" id="KW-1185">Reference proteome</keyword>
<dbReference type="EMBL" id="AP015034">
    <property type="protein sequence ID" value="BAT76092.1"/>
    <property type="molecule type" value="Genomic_DNA"/>
</dbReference>
<accession>A0A0S3R647</accession>
<protein>
    <submittedName>
        <fullName evidence="1">Uncharacterized protein</fullName>
    </submittedName>
</protein>
<reference evidence="1 2" key="1">
    <citation type="journal article" date="2015" name="Sci. Rep.">
        <title>The power of single molecule real-time sequencing technology in the de novo assembly of a eukaryotic genome.</title>
        <authorList>
            <person name="Sakai H."/>
            <person name="Naito K."/>
            <person name="Ogiso-Tanaka E."/>
            <person name="Takahashi Y."/>
            <person name="Iseki K."/>
            <person name="Muto C."/>
            <person name="Satou K."/>
            <person name="Teruya K."/>
            <person name="Shiroma A."/>
            <person name="Shimoji M."/>
            <person name="Hirano T."/>
            <person name="Itoh T."/>
            <person name="Kaga A."/>
            <person name="Tomooka N."/>
        </authorList>
    </citation>
    <scope>NUCLEOTIDE SEQUENCE [LARGE SCALE GENOMIC DNA]</scope>
    <source>
        <strain evidence="2">cv. Shumari</strain>
    </source>
</reference>
<dbReference type="Proteomes" id="UP000291084">
    <property type="component" value="Chromosome 1"/>
</dbReference>